<evidence type="ECO:0000256" key="8">
    <source>
        <dbReference type="SAM" id="MobiDB-lite"/>
    </source>
</evidence>
<evidence type="ECO:0000313" key="11">
    <source>
        <dbReference type="EMBL" id="CEO95741.1"/>
    </source>
</evidence>
<dbReference type="SUPFAM" id="SSF56112">
    <property type="entry name" value="Protein kinase-like (PK-like)"/>
    <property type="match status" value="1"/>
</dbReference>
<dbReference type="PROSITE" id="PS00107">
    <property type="entry name" value="PROTEIN_KINASE_ATP"/>
    <property type="match status" value="1"/>
</dbReference>
<feature type="binding site" evidence="6">
    <location>
        <position position="52"/>
    </location>
    <ligand>
        <name>ATP</name>
        <dbReference type="ChEBI" id="CHEBI:30616"/>
    </ligand>
</feature>
<evidence type="ECO:0000256" key="2">
    <source>
        <dbReference type="ARBA" id="ARBA00022679"/>
    </source>
</evidence>
<evidence type="ECO:0000259" key="10">
    <source>
        <dbReference type="PROSITE" id="PS51285"/>
    </source>
</evidence>
<dbReference type="STRING" id="37360.A0A0G4IKF7"/>
<dbReference type="OMA" id="CLFQNIN"/>
<evidence type="ECO:0000256" key="1">
    <source>
        <dbReference type="ARBA" id="ARBA00022527"/>
    </source>
</evidence>
<dbReference type="PROSITE" id="PS50011">
    <property type="entry name" value="PROTEIN_KINASE_DOM"/>
    <property type="match status" value="1"/>
</dbReference>
<keyword evidence="1 7" id="KW-0723">Serine/threonine-protein kinase</keyword>
<evidence type="ECO:0000256" key="7">
    <source>
        <dbReference type="RuleBase" id="RU000304"/>
    </source>
</evidence>
<feature type="domain" description="Protein kinase" evidence="9">
    <location>
        <begin position="19"/>
        <end position="277"/>
    </location>
</feature>
<feature type="domain" description="AGC-kinase C-terminal" evidence="10">
    <location>
        <begin position="278"/>
        <end position="342"/>
    </location>
</feature>
<dbReference type="Gene3D" id="3.30.200.20">
    <property type="entry name" value="Phosphorylase Kinase, domain 1"/>
    <property type="match status" value="1"/>
</dbReference>
<sequence>MGCVCSTPPNPNKVDMTHFTLLRTIGKGGFGTVTAVMKESEPFRGKYFAIKKLAKCQLIESSSGIKVAWRERNILQMIDSPFLPKLHWAFQDEACLYLVMDFLSGGDIGYLIKQKKRIEVDLARYYAAEIALGMQRVGQELHEKKIVYRDLKPANVLLDKRGHCHIIDFGIASILDEKNNYKACGDAGTPGYQSPEMCNGDSYQFEPDFFAYGITIYQMLAGVRPFDDNTHTLKCNCVPRSWKHVPQDAQDLITKLLDPNPAKRLCDWRAVKNHAFFRECDWAKLARCEGDGPFVPDPDIANFPIECNAEALLMPEPDKPIKDQTIFQGYTYEGHKKQALDVPAGGKAIVDHTLPNSAPPSNPGHAVASPEGSAVPADRTTAVP</sequence>
<organism evidence="11 12">
    <name type="scientific">Plasmodiophora brassicae</name>
    <name type="common">Clubroot disease agent</name>
    <dbReference type="NCBI Taxonomy" id="37360"/>
    <lineage>
        <taxon>Eukaryota</taxon>
        <taxon>Sar</taxon>
        <taxon>Rhizaria</taxon>
        <taxon>Endomyxa</taxon>
        <taxon>Phytomyxea</taxon>
        <taxon>Plasmodiophorida</taxon>
        <taxon>Plasmodiophoridae</taxon>
        <taxon>Plasmodiophora</taxon>
    </lineage>
</organism>
<keyword evidence="2" id="KW-0808">Transferase</keyword>
<name>A0A0G4IKF7_PLABS</name>
<dbReference type="InterPro" id="IPR000961">
    <property type="entry name" value="AGC-kinase_C"/>
</dbReference>
<dbReference type="EMBL" id="CDSF01000035">
    <property type="protein sequence ID" value="CEO95741.1"/>
    <property type="molecule type" value="Genomic_DNA"/>
</dbReference>
<dbReference type="Gene3D" id="1.10.510.10">
    <property type="entry name" value="Transferase(Phosphotransferase) domain 1"/>
    <property type="match status" value="1"/>
</dbReference>
<dbReference type="CDD" id="cd05123">
    <property type="entry name" value="STKc_AGC"/>
    <property type="match status" value="1"/>
</dbReference>
<dbReference type="InterPro" id="IPR017441">
    <property type="entry name" value="Protein_kinase_ATP_BS"/>
</dbReference>
<dbReference type="Proteomes" id="UP000039324">
    <property type="component" value="Unassembled WGS sequence"/>
</dbReference>
<dbReference type="SMART" id="SM00220">
    <property type="entry name" value="S_TKc"/>
    <property type="match status" value="1"/>
</dbReference>
<dbReference type="Pfam" id="PF00069">
    <property type="entry name" value="Pkinase"/>
    <property type="match status" value="1"/>
</dbReference>
<evidence type="ECO:0000256" key="3">
    <source>
        <dbReference type="ARBA" id="ARBA00022741"/>
    </source>
</evidence>
<dbReference type="AlphaFoldDB" id="A0A0G4IKF7"/>
<dbReference type="GO" id="GO:0005524">
    <property type="term" value="F:ATP binding"/>
    <property type="evidence" value="ECO:0007669"/>
    <property type="project" value="UniProtKB-UniRule"/>
</dbReference>
<dbReference type="PANTHER" id="PTHR24355:SF18">
    <property type="entry name" value="G PROTEIN-COUPLED RECEPTOR KINASE"/>
    <property type="match status" value="1"/>
</dbReference>
<dbReference type="InterPro" id="IPR000719">
    <property type="entry name" value="Prot_kinase_dom"/>
</dbReference>
<dbReference type="InterPro" id="IPR045270">
    <property type="entry name" value="STKc_AGC"/>
</dbReference>
<evidence type="ECO:0000259" key="9">
    <source>
        <dbReference type="PROSITE" id="PS50011"/>
    </source>
</evidence>
<keyword evidence="5 6" id="KW-0067">ATP-binding</keyword>
<reference evidence="11 12" key="1">
    <citation type="submission" date="2015-02" db="EMBL/GenBank/DDBJ databases">
        <authorList>
            <person name="Chooi Y.-H."/>
        </authorList>
    </citation>
    <scope>NUCLEOTIDE SEQUENCE [LARGE SCALE GENOMIC DNA]</scope>
    <source>
        <strain evidence="11">E3</strain>
    </source>
</reference>
<protein>
    <recommendedName>
        <fullName evidence="13">Protein kinase domain-containing protein</fullName>
    </recommendedName>
</protein>
<keyword evidence="3 6" id="KW-0547">Nucleotide-binding</keyword>
<dbReference type="PROSITE" id="PS00108">
    <property type="entry name" value="PROTEIN_KINASE_ST"/>
    <property type="match status" value="1"/>
</dbReference>
<feature type="region of interest" description="Disordered" evidence="8">
    <location>
        <begin position="351"/>
        <end position="384"/>
    </location>
</feature>
<dbReference type="GO" id="GO:0004674">
    <property type="term" value="F:protein serine/threonine kinase activity"/>
    <property type="evidence" value="ECO:0007669"/>
    <property type="project" value="UniProtKB-KW"/>
</dbReference>
<evidence type="ECO:0000256" key="4">
    <source>
        <dbReference type="ARBA" id="ARBA00022777"/>
    </source>
</evidence>
<evidence type="ECO:0000256" key="6">
    <source>
        <dbReference type="PROSITE-ProRule" id="PRU10141"/>
    </source>
</evidence>
<dbReference type="PROSITE" id="PS51285">
    <property type="entry name" value="AGC_KINASE_CTER"/>
    <property type="match status" value="1"/>
</dbReference>
<proteinExistence type="inferred from homology"/>
<evidence type="ECO:0000256" key="5">
    <source>
        <dbReference type="ARBA" id="ARBA00022840"/>
    </source>
</evidence>
<dbReference type="OrthoDB" id="354826at2759"/>
<comment type="similarity">
    <text evidence="7">Belongs to the protein kinase superfamily.</text>
</comment>
<evidence type="ECO:0008006" key="13">
    <source>
        <dbReference type="Google" id="ProtNLM"/>
    </source>
</evidence>
<accession>A0A0G4IKF7</accession>
<dbReference type="InterPro" id="IPR011009">
    <property type="entry name" value="Kinase-like_dom_sf"/>
</dbReference>
<gene>
    <name evidence="11" type="ORF">PBRA_004454</name>
</gene>
<dbReference type="InterPro" id="IPR008271">
    <property type="entry name" value="Ser/Thr_kinase_AS"/>
</dbReference>
<evidence type="ECO:0000313" key="12">
    <source>
        <dbReference type="Proteomes" id="UP000039324"/>
    </source>
</evidence>
<keyword evidence="4" id="KW-0418">Kinase</keyword>
<dbReference type="PANTHER" id="PTHR24355">
    <property type="entry name" value="G PROTEIN-COUPLED RECEPTOR KINASE/RIBOSOMAL PROTEIN S6 KINASE"/>
    <property type="match status" value="1"/>
</dbReference>
<keyword evidence="12" id="KW-1185">Reference proteome</keyword>